<evidence type="ECO:0000313" key="2">
    <source>
        <dbReference type="Proteomes" id="UP000272942"/>
    </source>
</evidence>
<organism evidence="3">
    <name type="scientific">Echinostoma caproni</name>
    <dbReference type="NCBI Taxonomy" id="27848"/>
    <lineage>
        <taxon>Eukaryota</taxon>
        <taxon>Metazoa</taxon>
        <taxon>Spiralia</taxon>
        <taxon>Lophotrochozoa</taxon>
        <taxon>Platyhelminthes</taxon>
        <taxon>Trematoda</taxon>
        <taxon>Digenea</taxon>
        <taxon>Plagiorchiida</taxon>
        <taxon>Echinostomata</taxon>
        <taxon>Echinostomatoidea</taxon>
        <taxon>Echinostomatidae</taxon>
        <taxon>Echinostoma</taxon>
    </lineage>
</organism>
<keyword evidence="2" id="KW-1185">Reference proteome</keyword>
<gene>
    <name evidence="1" type="ORF">ECPE_LOCUS12860</name>
</gene>
<sequence>MTRKHRSAYTQPHESFLAATISSIVNQDTGDHSASQPAPYAETSEVNVGYVPTQSLFGPLDSPGVSNVPAQMTLMDQCGSEESQLRVPLDQYLPLPTSADPSLFPSPMFKLPCARQFSLPNAGRSQVIYSAPEVSSAQIPSESRALMEYVKSWSLDAAKRQAEALRSAQVIPETLNVILCSGKAFLLRLLRFATPM</sequence>
<evidence type="ECO:0000313" key="1">
    <source>
        <dbReference type="EMBL" id="VDP90132.1"/>
    </source>
</evidence>
<reference evidence="3" key="1">
    <citation type="submission" date="2016-06" db="UniProtKB">
        <authorList>
            <consortium name="WormBaseParasite"/>
        </authorList>
    </citation>
    <scope>IDENTIFICATION</scope>
</reference>
<dbReference type="EMBL" id="UZAN01053765">
    <property type="protein sequence ID" value="VDP90132.1"/>
    <property type="molecule type" value="Genomic_DNA"/>
</dbReference>
<proteinExistence type="predicted"/>
<name>A0A183B0X5_9TREM</name>
<protein>
    <submittedName>
        <fullName evidence="1 3">Uncharacterized protein</fullName>
    </submittedName>
</protein>
<accession>A0A183B0X5</accession>
<reference evidence="1 2" key="2">
    <citation type="submission" date="2018-11" db="EMBL/GenBank/DDBJ databases">
        <authorList>
            <consortium name="Pathogen Informatics"/>
        </authorList>
    </citation>
    <scope>NUCLEOTIDE SEQUENCE [LARGE SCALE GENOMIC DNA]</scope>
    <source>
        <strain evidence="1 2">Egypt</strain>
    </source>
</reference>
<evidence type="ECO:0000313" key="3">
    <source>
        <dbReference type="WBParaSite" id="ECPE_0001289801-mRNA-1"/>
    </source>
</evidence>
<dbReference type="WBParaSite" id="ECPE_0001289801-mRNA-1">
    <property type="protein sequence ID" value="ECPE_0001289801-mRNA-1"/>
    <property type="gene ID" value="ECPE_0001289801"/>
</dbReference>
<dbReference type="AlphaFoldDB" id="A0A183B0X5"/>
<dbReference type="Proteomes" id="UP000272942">
    <property type="component" value="Unassembled WGS sequence"/>
</dbReference>